<dbReference type="SUPFAM" id="SSF52540">
    <property type="entry name" value="P-loop containing nucleoside triphosphate hydrolases"/>
    <property type="match status" value="2"/>
</dbReference>
<name>A0A927RAX1_9ACTN</name>
<evidence type="ECO:0000256" key="4">
    <source>
        <dbReference type="ARBA" id="ARBA00022840"/>
    </source>
</evidence>
<evidence type="ECO:0000256" key="1">
    <source>
        <dbReference type="ARBA" id="ARBA00022448"/>
    </source>
</evidence>
<keyword evidence="3" id="KW-0547">Nucleotide-binding</keyword>
<evidence type="ECO:0000313" key="8">
    <source>
        <dbReference type="Proteomes" id="UP000649753"/>
    </source>
</evidence>
<reference evidence="7" key="1">
    <citation type="submission" date="2020-10" db="EMBL/GenBank/DDBJ databases">
        <title>Sequencing the genomes of 1000 actinobacteria strains.</title>
        <authorList>
            <person name="Klenk H.-P."/>
        </authorList>
    </citation>
    <scope>NUCLEOTIDE SEQUENCE</scope>
    <source>
        <strain evidence="7">DSM 46832</strain>
    </source>
</reference>
<dbReference type="Gene3D" id="3.40.50.300">
    <property type="entry name" value="P-loop containing nucleotide triphosphate hydrolases"/>
    <property type="match status" value="2"/>
</dbReference>
<dbReference type="PANTHER" id="PTHR43790:SF9">
    <property type="entry name" value="GALACTOFURANOSE TRANSPORTER ATP-BINDING PROTEIN YTFR"/>
    <property type="match status" value="1"/>
</dbReference>
<dbReference type="GO" id="GO:0016887">
    <property type="term" value="F:ATP hydrolysis activity"/>
    <property type="evidence" value="ECO:0007669"/>
    <property type="project" value="InterPro"/>
</dbReference>
<organism evidence="7 8">
    <name type="scientific">Plantactinospora soyae</name>
    <dbReference type="NCBI Taxonomy" id="1544732"/>
    <lineage>
        <taxon>Bacteria</taxon>
        <taxon>Bacillati</taxon>
        <taxon>Actinomycetota</taxon>
        <taxon>Actinomycetes</taxon>
        <taxon>Micromonosporales</taxon>
        <taxon>Micromonosporaceae</taxon>
        <taxon>Plantactinospora</taxon>
    </lineage>
</organism>
<proteinExistence type="predicted"/>
<dbReference type="EMBL" id="JADBEB010000001">
    <property type="protein sequence ID" value="MBE1492779.1"/>
    <property type="molecule type" value="Genomic_DNA"/>
</dbReference>
<dbReference type="PROSITE" id="PS50893">
    <property type="entry name" value="ABC_TRANSPORTER_2"/>
    <property type="match status" value="2"/>
</dbReference>
<feature type="domain" description="ABC transporter" evidence="6">
    <location>
        <begin position="48"/>
        <end position="284"/>
    </location>
</feature>
<dbReference type="Pfam" id="PF00005">
    <property type="entry name" value="ABC_tran"/>
    <property type="match status" value="2"/>
</dbReference>
<accession>A0A927RAX1</accession>
<evidence type="ECO:0000256" key="5">
    <source>
        <dbReference type="SAM" id="MobiDB-lite"/>
    </source>
</evidence>
<keyword evidence="1" id="KW-0813">Transport</keyword>
<evidence type="ECO:0000313" key="7">
    <source>
        <dbReference type="EMBL" id="MBE1492779.1"/>
    </source>
</evidence>
<dbReference type="PANTHER" id="PTHR43790">
    <property type="entry name" value="CARBOHYDRATE TRANSPORT ATP-BINDING PROTEIN MG119-RELATED"/>
    <property type="match status" value="1"/>
</dbReference>
<dbReference type="GO" id="GO:0005524">
    <property type="term" value="F:ATP binding"/>
    <property type="evidence" value="ECO:0007669"/>
    <property type="project" value="UniProtKB-KW"/>
</dbReference>
<feature type="region of interest" description="Disordered" evidence="5">
    <location>
        <begin position="1"/>
        <end position="38"/>
    </location>
</feature>
<dbReference type="CDD" id="cd03215">
    <property type="entry name" value="ABC_Carb_Monos_II"/>
    <property type="match status" value="1"/>
</dbReference>
<evidence type="ECO:0000259" key="6">
    <source>
        <dbReference type="PROSITE" id="PS50893"/>
    </source>
</evidence>
<gene>
    <name evidence="7" type="ORF">H4W31_008417</name>
</gene>
<dbReference type="AlphaFoldDB" id="A0A927RAX1"/>
<protein>
    <submittedName>
        <fullName evidence="7">Ribose transport system ATP-binding protein</fullName>
    </submittedName>
</protein>
<dbReference type="CDD" id="cd03216">
    <property type="entry name" value="ABC_Carb_Monos_I"/>
    <property type="match status" value="1"/>
</dbReference>
<keyword evidence="4 7" id="KW-0067">ATP-binding</keyword>
<dbReference type="InterPro" id="IPR003439">
    <property type="entry name" value="ABC_transporter-like_ATP-bd"/>
</dbReference>
<dbReference type="InterPro" id="IPR017871">
    <property type="entry name" value="ABC_transporter-like_CS"/>
</dbReference>
<sequence>MTSTHGSAAGPQHGAGSSDPAGSSNGAGSEGQPPVAAPADVVPGEVVLRLTDVVKTFPGVRALDGVDLEVRAGEVHCLLGQNGAGKSTLIKVLSGAHQPDSGEIEWLGAPISFNTPQSAMKAGIATIYQELDLVEDMTVAENIFLGHEPRRFGFVQRGLMRQRTRELLARLGHPEIPPGRPVRTLPAAAKQIASMGRALSHETRMLIMDEPSAVLAHDEVQNLFRMIRQLTGAGIAVIYISHRMEEIREIGDRVTVLKDGRAAAVNLPARTTPTSELVRHTTGRNIEYVFPPRAEQPTPTGVPLLEVKSLSRSGEFADVSLHVRAGEIVGITGLVGSGRSELLETIYGARRPEAGQVSVDGKPLPAGRVGAAVRAGLGMAPEERKSQALLLGEPIYRNMTLATFAHYAAGGFTRADRERAASSEMADELQLRPRDVGRAVGTLSGGNQQKVVVGRWLLGGTRLLLLDEPTRGVDVGARAELYRVIRQLADRGVGVLLVSSEVPEVLGLAHRVLIMREGRIIREAPAEELDEHAVLDLIMAGSLLDGGPHSTNVLSEEVTA</sequence>
<keyword evidence="2" id="KW-0677">Repeat</keyword>
<feature type="domain" description="ABC transporter" evidence="6">
    <location>
        <begin position="292"/>
        <end position="542"/>
    </location>
</feature>
<dbReference type="Proteomes" id="UP000649753">
    <property type="component" value="Unassembled WGS sequence"/>
</dbReference>
<keyword evidence="8" id="KW-1185">Reference proteome</keyword>
<dbReference type="SMART" id="SM00382">
    <property type="entry name" value="AAA"/>
    <property type="match status" value="2"/>
</dbReference>
<dbReference type="InterPro" id="IPR003593">
    <property type="entry name" value="AAA+_ATPase"/>
</dbReference>
<dbReference type="InterPro" id="IPR027417">
    <property type="entry name" value="P-loop_NTPase"/>
</dbReference>
<comment type="caution">
    <text evidence="7">The sequence shown here is derived from an EMBL/GenBank/DDBJ whole genome shotgun (WGS) entry which is preliminary data.</text>
</comment>
<dbReference type="InterPro" id="IPR050107">
    <property type="entry name" value="ABC_carbohydrate_import_ATPase"/>
</dbReference>
<evidence type="ECO:0000256" key="3">
    <source>
        <dbReference type="ARBA" id="ARBA00022741"/>
    </source>
</evidence>
<dbReference type="PROSITE" id="PS00211">
    <property type="entry name" value="ABC_TRANSPORTER_1"/>
    <property type="match status" value="1"/>
</dbReference>
<evidence type="ECO:0000256" key="2">
    <source>
        <dbReference type="ARBA" id="ARBA00022737"/>
    </source>
</evidence>